<reference evidence="3 4" key="1">
    <citation type="submission" date="2014-12" db="EMBL/GenBank/DDBJ databases">
        <title>Genome sequence of Flavobacterium beibuense RSKm HC5.</title>
        <authorList>
            <person name="Kim J.F."/>
            <person name="Song J.Y."/>
            <person name="Kwak M.-J."/>
            <person name="Lee S.-W."/>
        </authorList>
    </citation>
    <scope>NUCLEOTIDE SEQUENCE [LARGE SCALE GENOMIC DNA]</scope>
    <source>
        <strain evidence="3 4">RSKm HC5</strain>
    </source>
</reference>
<dbReference type="OrthoDB" id="1339960at2"/>
<feature type="region of interest" description="Disordered" evidence="1">
    <location>
        <begin position="18"/>
        <end position="37"/>
    </location>
</feature>
<name>A0A444W9B5_9FLAO</name>
<evidence type="ECO:0000313" key="4">
    <source>
        <dbReference type="Proteomes" id="UP000289775"/>
    </source>
</evidence>
<proteinExistence type="predicted"/>
<accession>A0A444W9B5</accession>
<keyword evidence="2" id="KW-0732">Signal</keyword>
<evidence type="ECO:0000256" key="2">
    <source>
        <dbReference type="SAM" id="SignalP"/>
    </source>
</evidence>
<evidence type="ECO:0000256" key="1">
    <source>
        <dbReference type="SAM" id="MobiDB-lite"/>
    </source>
</evidence>
<feature type="signal peptide" evidence="2">
    <location>
        <begin position="1"/>
        <end position="18"/>
    </location>
</feature>
<protein>
    <recommendedName>
        <fullName evidence="5">YD repeat-containing protein</fullName>
    </recommendedName>
</protein>
<dbReference type="AlphaFoldDB" id="A0A444W9B5"/>
<dbReference type="EMBL" id="JUIW01000007">
    <property type="protein sequence ID" value="RYJ42342.1"/>
    <property type="molecule type" value="Genomic_DNA"/>
</dbReference>
<keyword evidence="4" id="KW-1185">Reference proteome</keyword>
<dbReference type="PROSITE" id="PS51257">
    <property type="entry name" value="PROKAR_LIPOPROTEIN"/>
    <property type="match status" value="1"/>
</dbReference>
<organism evidence="3 4">
    <name type="scientific">Flavobacterium beibuense</name>
    <dbReference type="NCBI Taxonomy" id="657326"/>
    <lineage>
        <taxon>Bacteria</taxon>
        <taxon>Pseudomonadati</taxon>
        <taxon>Bacteroidota</taxon>
        <taxon>Flavobacteriia</taxon>
        <taxon>Flavobacteriales</taxon>
        <taxon>Flavobacteriaceae</taxon>
        <taxon>Flavobacterium</taxon>
    </lineage>
</organism>
<comment type="caution">
    <text evidence="3">The sequence shown here is derived from an EMBL/GenBank/DDBJ whole genome shotgun (WGS) entry which is preliminary data.</text>
</comment>
<evidence type="ECO:0008006" key="5">
    <source>
        <dbReference type="Google" id="ProtNLM"/>
    </source>
</evidence>
<evidence type="ECO:0000313" key="3">
    <source>
        <dbReference type="EMBL" id="RYJ42342.1"/>
    </source>
</evidence>
<sequence length="297" mass="34295">MKLRLLFFAAFLSLASCSSDDSTDPVNENPDPTPPVEKNLKKIKEYYVNGESEQLIMVTLCANNKIDQMIGYENDDPLEIGSIYDYSYNAQGRLSDIDVHFYNGFTDSSSSFEYDEQGRLINFDNVNDGSSTHWRREYTYNNEDNVVTGDYDPGGNLPNTFYLNGDGIIYKMEYINEYYNSATEVNYEGNNILSRTLTSYGSSTVNYTYDYETEVKGEYLNLFRNSFGGLSNMVLYEVDFNFALSSPDNYRLTESKTNSTDINYYYEYSFDEEGYPVEVRELYNNGNVFKKIVIEYE</sequence>
<feature type="chain" id="PRO_5018967630" description="YD repeat-containing protein" evidence="2">
    <location>
        <begin position="19"/>
        <end position="297"/>
    </location>
</feature>
<dbReference type="RefSeq" id="WP_129751256.1">
    <property type="nucleotide sequence ID" value="NZ_JUIW01000007.1"/>
</dbReference>
<gene>
    <name evidence="3" type="ORF">NU09_2128</name>
</gene>
<dbReference type="Proteomes" id="UP000289775">
    <property type="component" value="Unassembled WGS sequence"/>
</dbReference>